<dbReference type="InterPro" id="IPR019885">
    <property type="entry name" value="Tscrpt_reg_HTH_AsnC-type_CS"/>
</dbReference>
<dbReference type="GO" id="GO:0005829">
    <property type="term" value="C:cytosol"/>
    <property type="evidence" value="ECO:0007669"/>
    <property type="project" value="TreeGrafter"/>
</dbReference>
<dbReference type="PROSITE" id="PS50956">
    <property type="entry name" value="HTH_ASNC_2"/>
    <property type="match status" value="1"/>
</dbReference>
<dbReference type="InterPro" id="IPR036388">
    <property type="entry name" value="WH-like_DNA-bd_sf"/>
</dbReference>
<dbReference type="PANTHER" id="PTHR30154">
    <property type="entry name" value="LEUCINE-RESPONSIVE REGULATORY PROTEIN"/>
    <property type="match status" value="1"/>
</dbReference>
<dbReference type="GO" id="GO:0043200">
    <property type="term" value="P:response to amino acid"/>
    <property type="evidence" value="ECO:0007669"/>
    <property type="project" value="TreeGrafter"/>
</dbReference>
<dbReference type="Pfam" id="PF01037">
    <property type="entry name" value="AsnC_trans_reg"/>
    <property type="match status" value="1"/>
</dbReference>
<keyword evidence="1" id="KW-0805">Transcription regulation</keyword>
<sequence>MDSLDSEIIGILREDGRISFSALGAAVGLSTNAAAARVRKLEANGVIVGYRAILADDTPLGALGLEAFIDVRLRADADSEAFLHAALGEPEVRDAVHVTGPYDYLLHVWVADTTHLNGLLHRLKKKAGAGQTQTRLALRPPATARE</sequence>
<evidence type="ECO:0000313" key="6">
    <source>
        <dbReference type="Proteomes" id="UP000092582"/>
    </source>
</evidence>
<dbReference type="Gene3D" id="3.30.70.920">
    <property type="match status" value="1"/>
</dbReference>
<accession>A0A1B1BNV9</accession>
<dbReference type="Proteomes" id="UP000092582">
    <property type="component" value="Chromosome 1"/>
</dbReference>
<evidence type="ECO:0000256" key="1">
    <source>
        <dbReference type="ARBA" id="ARBA00023015"/>
    </source>
</evidence>
<name>A0A1B1BNV9_9MICO</name>
<dbReference type="InterPro" id="IPR019888">
    <property type="entry name" value="Tscrpt_reg_AsnC-like"/>
</dbReference>
<keyword evidence="3" id="KW-0804">Transcription</keyword>
<evidence type="ECO:0000313" key="5">
    <source>
        <dbReference type="EMBL" id="ANP74033.1"/>
    </source>
</evidence>
<dbReference type="STRING" id="670052.PA27867_3099"/>
<dbReference type="PRINTS" id="PR00033">
    <property type="entry name" value="HTHASNC"/>
</dbReference>
<evidence type="ECO:0000259" key="4">
    <source>
        <dbReference type="PROSITE" id="PS50956"/>
    </source>
</evidence>
<dbReference type="SMART" id="SM00344">
    <property type="entry name" value="HTH_ASNC"/>
    <property type="match status" value="1"/>
</dbReference>
<dbReference type="AlphaFoldDB" id="A0A1B1BNV9"/>
<dbReference type="PATRIC" id="fig|670052.7.peg.3188"/>
<evidence type="ECO:0000256" key="3">
    <source>
        <dbReference type="ARBA" id="ARBA00023163"/>
    </source>
</evidence>
<dbReference type="InterPro" id="IPR019887">
    <property type="entry name" value="Tscrpt_reg_AsnC/Lrp_C"/>
</dbReference>
<dbReference type="EMBL" id="CP016282">
    <property type="protein sequence ID" value="ANP74033.1"/>
    <property type="molecule type" value="Genomic_DNA"/>
</dbReference>
<organism evidence="5 6">
    <name type="scientific">Cryobacterium arcticum</name>
    <dbReference type="NCBI Taxonomy" id="670052"/>
    <lineage>
        <taxon>Bacteria</taxon>
        <taxon>Bacillati</taxon>
        <taxon>Actinomycetota</taxon>
        <taxon>Actinomycetes</taxon>
        <taxon>Micrococcales</taxon>
        <taxon>Microbacteriaceae</taxon>
        <taxon>Cryobacterium</taxon>
    </lineage>
</organism>
<dbReference type="Gene3D" id="1.10.10.10">
    <property type="entry name" value="Winged helix-like DNA-binding domain superfamily/Winged helix DNA-binding domain"/>
    <property type="match status" value="1"/>
</dbReference>
<dbReference type="OrthoDB" id="166264at2"/>
<protein>
    <submittedName>
        <fullName evidence="5">Putative AsnC family transcriptional regulator</fullName>
    </submittedName>
</protein>
<keyword evidence="2" id="KW-0238">DNA-binding</keyword>
<dbReference type="InterPro" id="IPR036390">
    <property type="entry name" value="WH_DNA-bd_sf"/>
</dbReference>
<dbReference type="SUPFAM" id="SSF46785">
    <property type="entry name" value="Winged helix' DNA-binding domain"/>
    <property type="match status" value="1"/>
</dbReference>
<dbReference type="Pfam" id="PF13404">
    <property type="entry name" value="HTH_AsnC-type"/>
    <property type="match status" value="1"/>
</dbReference>
<dbReference type="InterPro" id="IPR011008">
    <property type="entry name" value="Dimeric_a/b-barrel"/>
</dbReference>
<reference evidence="5 6" key="1">
    <citation type="submission" date="2016-06" db="EMBL/GenBank/DDBJ databases">
        <title>Genome sequencing of Cryobacterium arcticum PAMC 27867.</title>
        <authorList>
            <person name="Lee J."/>
            <person name="Kim O.-S."/>
        </authorList>
    </citation>
    <scope>NUCLEOTIDE SEQUENCE [LARGE SCALE GENOMIC DNA]</scope>
    <source>
        <strain evidence="5 6">PAMC 27867</strain>
    </source>
</reference>
<evidence type="ECO:0000256" key="2">
    <source>
        <dbReference type="ARBA" id="ARBA00023125"/>
    </source>
</evidence>
<gene>
    <name evidence="5" type="ORF">PA27867_3099</name>
</gene>
<dbReference type="GO" id="GO:0043565">
    <property type="term" value="F:sequence-specific DNA binding"/>
    <property type="evidence" value="ECO:0007669"/>
    <property type="project" value="InterPro"/>
</dbReference>
<dbReference type="SUPFAM" id="SSF54909">
    <property type="entry name" value="Dimeric alpha+beta barrel"/>
    <property type="match status" value="1"/>
</dbReference>
<keyword evidence="6" id="KW-1185">Reference proteome</keyword>
<dbReference type="PANTHER" id="PTHR30154:SF34">
    <property type="entry name" value="TRANSCRIPTIONAL REGULATOR AZLB"/>
    <property type="match status" value="1"/>
</dbReference>
<dbReference type="RefSeq" id="WP_066597875.1">
    <property type="nucleotide sequence ID" value="NZ_CP016282.1"/>
</dbReference>
<dbReference type="PROSITE" id="PS00519">
    <property type="entry name" value="HTH_ASNC_1"/>
    <property type="match status" value="1"/>
</dbReference>
<dbReference type="KEGG" id="cart:PA27867_3099"/>
<proteinExistence type="predicted"/>
<feature type="domain" description="HTH asnC-type" evidence="4">
    <location>
        <begin position="1"/>
        <end position="66"/>
    </location>
</feature>
<dbReference type="InterPro" id="IPR000485">
    <property type="entry name" value="AsnC-type_HTH_dom"/>
</dbReference>